<dbReference type="SUPFAM" id="SSF46626">
    <property type="entry name" value="Cytochrome c"/>
    <property type="match status" value="1"/>
</dbReference>
<feature type="disulfide bond" description="Redox-active" evidence="7">
    <location>
        <begin position="77"/>
        <end position="81"/>
    </location>
</feature>
<keyword evidence="7" id="KW-1015">Disulfide bond</keyword>
<protein>
    <submittedName>
        <fullName evidence="11">Electron transporter SenC</fullName>
    </submittedName>
</protein>
<keyword evidence="3 6" id="KW-0479">Metal-binding</keyword>
<evidence type="ECO:0000313" key="11">
    <source>
        <dbReference type="EMBL" id="POG10668.1"/>
    </source>
</evidence>
<evidence type="ECO:0000256" key="5">
    <source>
        <dbReference type="ARBA" id="ARBA00023008"/>
    </source>
</evidence>
<feature type="binding site" evidence="6">
    <location>
        <position position="81"/>
    </location>
    <ligand>
        <name>Cu cation</name>
        <dbReference type="ChEBI" id="CHEBI:23378"/>
    </ligand>
</feature>
<dbReference type="AlphaFoldDB" id="A0A2S3X6C8"/>
<accession>A0A2S3X6C8</accession>
<dbReference type="PROSITE" id="PS51352">
    <property type="entry name" value="THIOREDOXIN_2"/>
    <property type="match status" value="1"/>
</dbReference>
<feature type="domain" description="Cytochrome c" evidence="9">
    <location>
        <begin position="219"/>
        <end position="315"/>
    </location>
</feature>
<dbReference type="GO" id="GO:0020037">
    <property type="term" value="F:heme binding"/>
    <property type="evidence" value="ECO:0007669"/>
    <property type="project" value="InterPro"/>
</dbReference>
<gene>
    <name evidence="11" type="ORF">BGP84_13380</name>
</gene>
<dbReference type="InterPro" id="IPR036249">
    <property type="entry name" value="Thioredoxin-like_sf"/>
</dbReference>
<dbReference type="PANTHER" id="PTHR12151:SF5">
    <property type="entry name" value="AT19154P"/>
    <property type="match status" value="1"/>
</dbReference>
<dbReference type="InterPro" id="IPR009056">
    <property type="entry name" value="Cyt_c-like_dom"/>
</dbReference>
<dbReference type="InterPro" id="IPR036909">
    <property type="entry name" value="Cyt_c-like_dom_sf"/>
</dbReference>
<reference evidence="11 12" key="2">
    <citation type="submission" date="2018-03" db="EMBL/GenBank/DDBJ databases">
        <title>Draft genome of Pseudomonas putida strain KH-21-114.</title>
        <authorList>
            <person name="Yoshizawa S."/>
            <person name="Khan N.H."/>
            <person name="Nishimura M."/>
            <person name="Chiura H.X."/>
            <person name="Ogura Y."/>
            <person name="Hayashi T."/>
            <person name="Kogure K."/>
        </authorList>
    </citation>
    <scope>NUCLEOTIDE SEQUENCE [LARGE SCALE GENOMIC DNA]</scope>
    <source>
        <strain evidence="11 12">KH-21-114</strain>
    </source>
</reference>
<dbReference type="SUPFAM" id="SSF52833">
    <property type="entry name" value="Thioredoxin-like"/>
    <property type="match status" value="1"/>
</dbReference>
<evidence type="ECO:0000256" key="4">
    <source>
        <dbReference type="ARBA" id="ARBA00023004"/>
    </source>
</evidence>
<feature type="domain" description="Thioredoxin" evidence="10">
    <location>
        <begin position="37"/>
        <end position="175"/>
    </location>
</feature>
<dbReference type="GO" id="GO:0009055">
    <property type="term" value="F:electron transfer activity"/>
    <property type="evidence" value="ECO:0007669"/>
    <property type="project" value="InterPro"/>
</dbReference>
<comment type="caution">
    <text evidence="11">The sequence shown here is derived from an EMBL/GenBank/DDBJ whole genome shotgun (WGS) entry which is preliminary data.</text>
</comment>
<evidence type="ECO:0000259" key="10">
    <source>
        <dbReference type="PROSITE" id="PS51352"/>
    </source>
</evidence>
<evidence type="ECO:0000256" key="2">
    <source>
        <dbReference type="ARBA" id="ARBA00022617"/>
    </source>
</evidence>
<evidence type="ECO:0000313" key="12">
    <source>
        <dbReference type="Proteomes" id="UP000237230"/>
    </source>
</evidence>
<evidence type="ECO:0000256" key="6">
    <source>
        <dbReference type="PIRSR" id="PIRSR603782-1"/>
    </source>
</evidence>
<feature type="binding site" evidence="6">
    <location>
        <position position="77"/>
    </location>
    <ligand>
        <name>Cu cation</name>
        <dbReference type="ChEBI" id="CHEBI:23378"/>
    </ligand>
</feature>
<dbReference type="InterPro" id="IPR003782">
    <property type="entry name" value="SCO1/SenC"/>
</dbReference>
<evidence type="ECO:0000256" key="7">
    <source>
        <dbReference type="PIRSR" id="PIRSR603782-2"/>
    </source>
</evidence>
<dbReference type="EMBL" id="MINH01000019">
    <property type="protein sequence ID" value="POG10668.1"/>
    <property type="molecule type" value="Genomic_DNA"/>
</dbReference>
<keyword evidence="2 8" id="KW-0349">Heme</keyword>
<dbReference type="Gene3D" id="3.40.30.10">
    <property type="entry name" value="Glutaredoxin"/>
    <property type="match status" value="1"/>
</dbReference>
<evidence type="ECO:0000256" key="1">
    <source>
        <dbReference type="ARBA" id="ARBA00010996"/>
    </source>
</evidence>
<dbReference type="PROSITE" id="PS51007">
    <property type="entry name" value="CYTC"/>
    <property type="match status" value="1"/>
</dbReference>
<evidence type="ECO:0000256" key="3">
    <source>
        <dbReference type="ARBA" id="ARBA00022723"/>
    </source>
</evidence>
<dbReference type="RefSeq" id="WP_103447441.1">
    <property type="nucleotide sequence ID" value="NZ_MINH01000019.1"/>
</dbReference>
<dbReference type="Pfam" id="PF02630">
    <property type="entry name" value="SCO1-SenC"/>
    <property type="match status" value="1"/>
</dbReference>
<name>A0A2S3X6C8_PSEPU</name>
<dbReference type="GO" id="GO:0046872">
    <property type="term" value="F:metal ion binding"/>
    <property type="evidence" value="ECO:0007669"/>
    <property type="project" value="UniProtKB-KW"/>
</dbReference>
<dbReference type="PANTHER" id="PTHR12151">
    <property type="entry name" value="ELECTRON TRANSPORT PROTIN SCO1/SENC FAMILY MEMBER"/>
    <property type="match status" value="1"/>
</dbReference>
<dbReference type="Proteomes" id="UP000237230">
    <property type="component" value="Unassembled WGS sequence"/>
</dbReference>
<dbReference type="OrthoDB" id="5567697at2"/>
<sequence length="328" mass="36671">MALSWRVLLALTLFAAGTHYWPIKSAQSMQTAEAATPWGADYFPNTPLVTQDGKPVRFFDDLIKDKVVAINFIFTGCSDSCPVETARLRQVQKILGDRVGKDIFLYSISIDPYNDTPATLKRYAEKFGIGPGWTLLTGEPEDIEQLRRRLGLYIEGLENGRSKDHNLSLIIGNQATGRWMKASPFESPYILADRLGNSLHNWKQASAMANDYASAPEIRPPSSGEQIFRTRCSSCHTVGNTEPGQPGIGPDLLGVTQQRDPSWLVRWLKEPDQMLAEQEPLATLLFEQYNRLAMPNMRLGDTEISALITYLQEETTRIQAPLADRGKP</sequence>
<dbReference type="Gene3D" id="1.10.760.10">
    <property type="entry name" value="Cytochrome c-like domain"/>
    <property type="match status" value="1"/>
</dbReference>
<evidence type="ECO:0000256" key="8">
    <source>
        <dbReference type="PROSITE-ProRule" id="PRU00433"/>
    </source>
</evidence>
<keyword evidence="5 6" id="KW-0186">Copper</keyword>
<reference evidence="11 12" key="1">
    <citation type="submission" date="2016-08" db="EMBL/GenBank/DDBJ databases">
        <authorList>
            <person name="Seilhamer J.J."/>
        </authorList>
    </citation>
    <scope>NUCLEOTIDE SEQUENCE [LARGE SCALE GENOMIC DNA]</scope>
    <source>
        <strain evidence="11 12">KH-21-114</strain>
    </source>
</reference>
<dbReference type="Pfam" id="PF00034">
    <property type="entry name" value="Cytochrom_C"/>
    <property type="match status" value="1"/>
</dbReference>
<keyword evidence="4 8" id="KW-0408">Iron</keyword>
<organism evidence="11 12">
    <name type="scientific">Pseudomonas putida</name>
    <name type="common">Arthrobacter siderocapsulatus</name>
    <dbReference type="NCBI Taxonomy" id="303"/>
    <lineage>
        <taxon>Bacteria</taxon>
        <taxon>Pseudomonadati</taxon>
        <taxon>Pseudomonadota</taxon>
        <taxon>Gammaproteobacteria</taxon>
        <taxon>Pseudomonadales</taxon>
        <taxon>Pseudomonadaceae</taxon>
        <taxon>Pseudomonas</taxon>
    </lineage>
</organism>
<dbReference type="InterPro" id="IPR013766">
    <property type="entry name" value="Thioredoxin_domain"/>
</dbReference>
<proteinExistence type="inferred from homology"/>
<dbReference type="CDD" id="cd02968">
    <property type="entry name" value="SCO"/>
    <property type="match status" value="1"/>
</dbReference>
<comment type="similarity">
    <text evidence="1">Belongs to the SCO1/2 family.</text>
</comment>
<evidence type="ECO:0000259" key="9">
    <source>
        <dbReference type="PROSITE" id="PS51007"/>
    </source>
</evidence>